<accession>A0AAU9U2N7</accession>
<sequence>MNESVIRAYYEATSGGTNLTAYRSTMLSLFQAFEPTITVTAQRLSDQVRAIRRLYLLNESVFEWLHSNLQQLNTVNRNKKKEVINLNFNVLLPKSTVSLVSNQDNKHMRRALEDAISKYKSMPPNIRPQLPPFRIHRHNLALVNVMDKILKQYLENIQNLSDTHSILYCGAVAVCSVASVKIPTNKTVLPTKTALAWQARIEK</sequence>
<protein>
    <submittedName>
        <fullName evidence="1">Uncharacterized protein</fullName>
    </submittedName>
</protein>
<organism evidence="1 2">
    <name type="scientific">Euphydryas editha</name>
    <name type="common">Edith's checkerspot</name>
    <dbReference type="NCBI Taxonomy" id="104508"/>
    <lineage>
        <taxon>Eukaryota</taxon>
        <taxon>Metazoa</taxon>
        <taxon>Ecdysozoa</taxon>
        <taxon>Arthropoda</taxon>
        <taxon>Hexapoda</taxon>
        <taxon>Insecta</taxon>
        <taxon>Pterygota</taxon>
        <taxon>Neoptera</taxon>
        <taxon>Endopterygota</taxon>
        <taxon>Lepidoptera</taxon>
        <taxon>Glossata</taxon>
        <taxon>Ditrysia</taxon>
        <taxon>Papilionoidea</taxon>
        <taxon>Nymphalidae</taxon>
        <taxon>Nymphalinae</taxon>
        <taxon>Euphydryas</taxon>
    </lineage>
</organism>
<proteinExistence type="predicted"/>
<name>A0AAU9U2N7_EUPED</name>
<dbReference type="EMBL" id="CAKOGL010000011">
    <property type="protein sequence ID" value="CAH2092032.1"/>
    <property type="molecule type" value="Genomic_DNA"/>
</dbReference>
<comment type="caution">
    <text evidence="1">The sequence shown here is derived from an EMBL/GenBank/DDBJ whole genome shotgun (WGS) entry which is preliminary data.</text>
</comment>
<dbReference type="Proteomes" id="UP001153954">
    <property type="component" value="Unassembled WGS sequence"/>
</dbReference>
<keyword evidence="2" id="KW-1185">Reference proteome</keyword>
<reference evidence="1" key="1">
    <citation type="submission" date="2022-03" db="EMBL/GenBank/DDBJ databases">
        <authorList>
            <person name="Tunstrom K."/>
        </authorList>
    </citation>
    <scope>NUCLEOTIDE SEQUENCE</scope>
</reference>
<evidence type="ECO:0000313" key="2">
    <source>
        <dbReference type="Proteomes" id="UP001153954"/>
    </source>
</evidence>
<dbReference type="AlphaFoldDB" id="A0AAU9U2N7"/>
<evidence type="ECO:0000313" key="1">
    <source>
        <dbReference type="EMBL" id="CAH2092032.1"/>
    </source>
</evidence>
<gene>
    <name evidence="1" type="ORF">EEDITHA_LOCUS7835</name>
</gene>